<name>A0ABN0RMF3_9FLAO</name>
<protein>
    <recommendedName>
        <fullName evidence="3">Thioredoxin family protein</fullName>
    </recommendedName>
</protein>
<accession>A0ABN0RMF3</accession>
<gene>
    <name evidence="1" type="ORF">KLA_11735</name>
</gene>
<evidence type="ECO:0000313" key="1">
    <source>
        <dbReference type="EMBL" id="EWH13004.1"/>
    </source>
</evidence>
<organism evidence="1 2">
    <name type="scientific">Cellulophaga geojensis KL-A</name>
    <dbReference type="NCBI Taxonomy" id="1328323"/>
    <lineage>
        <taxon>Bacteria</taxon>
        <taxon>Pseudomonadati</taxon>
        <taxon>Bacteroidota</taxon>
        <taxon>Flavobacteriia</taxon>
        <taxon>Flavobacteriales</taxon>
        <taxon>Flavobacteriaceae</taxon>
        <taxon>Cellulophaga</taxon>
    </lineage>
</organism>
<dbReference type="Gene3D" id="3.40.30.10">
    <property type="entry name" value="Glutaredoxin"/>
    <property type="match status" value="1"/>
</dbReference>
<dbReference type="InterPro" id="IPR036249">
    <property type="entry name" value="Thioredoxin-like_sf"/>
</dbReference>
<comment type="caution">
    <text evidence="1">The sequence shown here is derived from an EMBL/GenBank/DDBJ whole genome shotgun (WGS) entry which is preliminary data.</text>
</comment>
<dbReference type="Pfam" id="PF14595">
    <property type="entry name" value="Thioredoxin_9"/>
    <property type="match status" value="1"/>
</dbReference>
<sequence>MSTTNTLNSSVTSLITEAISTASTYTEYREQMRNLVANNKSTGVLHTDALANYTMLNDKRMKRLDKTTKLPDATISKIKQVTAKTTWLVLTESWCGDAAQSMPVMQKFAEQNSKIDVKVILRDENLELMNHFLYNNTLSIPRLIAFNEDTQEVIGDWGPRPSKLTKIVENFKAKNGSLTPEFKQELQVWYNKDKGNTIIEDLTQLLALK</sequence>
<dbReference type="SUPFAM" id="SSF52833">
    <property type="entry name" value="Thioredoxin-like"/>
    <property type="match status" value="1"/>
</dbReference>
<evidence type="ECO:0008006" key="3">
    <source>
        <dbReference type="Google" id="ProtNLM"/>
    </source>
</evidence>
<dbReference type="Proteomes" id="UP000019275">
    <property type="component" value="Unassembled WGS sequence"/>
</dbReference>
<reference evidence="1 2" key="1">
    <citation type="journal article" date="2014" name="Genome Announc.">
        <title>Draft Genome Sequence of the Carrageenan-Degrading Bacterium Cellulophaga sp. Strain KL-A, Isolated from Decaying Marine Algae.</title>
        <authorList>
            <person name="Shan D."/>
            <person name="Ying J."/>
            <person name="Li X."/>
            <person name="Gao Z."/>
            <person name="Wei G."/>
            <person name="Shao Z."/>
        </authorList>
    </citation>
    <scope>NUCLEOTIDE SEQUENCE [LARGE SCALE GENOMIC DNA]</scope>
    <source>
        <strain evidence="1 2">KL-A</strain>
    </source>
</reference>
<dbReference type="RefSeq" id="WP_034646060.1">
    <property type="nucleotide sequence ID" value="NZ_ARZX01000015.1"/>
</dbReference>
<keyword evidence="2" id="KW-1185">Reference proteome</keyword>
<proteinExistence type="predicted"/>
<dbReference type="EMBL" id="ARZX01000015">
    <property type="protein sequence ID" value="EWH13004.1"/>
    <property type="molecule type" value="Genomic_DNA"/>
</dbReference>
<evidence type="ECO:0000313" key="2">
    <source>
        <dbReference type="Proteomes" id="UP000019275"/>
    </source>
</evidence>